<evidence type="ECO:0000313" key="4">
    <source>
        <dbReference type="Proteomes" id="UP001172083"/>
    </source>
</evidence>
<dbReference type="Proteomes" id="UP001172083">
    <property type="component" value="Unassembled WGS sequence"/>
</dbReference>
<evidence type="ECO:0000256" key="1">
    <source>
        <dbReference type="ARBA" id="ARBA00022729"/>
    </source>
</evidence>
<dbReference type="InterPro" id="IPR039565">
    <property type="entry name" value="BamD-like"/>
</dbReference>
<dbReference type="RefSeq" id="WP_346758925.1">
    <property type="nucleotide sequence ID" value="NZ_JAUJEB010000003.1"/>
</dbReference>
<comment type="caution">
    <text evidence="3">The sequence shown here is derived from an EMBL/GenBank/DDBJ whole genome shotgun (WGS) entry which is preliminary data.</text>
</comment>
<dbReference type="SMART" id="SM00671">
    <property type="entry name" value="SEL1"/>
    <property type="match status" value="4"/>
</dbReference>
<name>A0ABT8L9B0_9BACT</name>
<accession>A0ABT8L9B0</accession>
<feature type="domain" description="Outer membrane lipoprotein BamD-like" evidence="2">
    <location>
        <begin position="352"/>
        <end position="440"/>
    </location>
</feature>
<proteinExistence type="predicted"/>
<dbReference type="Gene3D" id="1.25.40.10">
    <property type="entry name" value="Tetratricopeptide repeat domain"/>
    <property type="match status" value="9"/>
</dbReference>
<dbReference type="SUPFAM" id="SSF48452">
    <property type="entry name" value="TPR-like"/>
    <property type="match status" value="7"/>
</dbReference>
<dbReference type="EMBL" id="JAUJEB010000003">
    <property type="protein sequence ID" value="MDN5213587.1"/>
    <property type="molecule type" value="Genomic_DNA"/>
</dbReference>
<evidence type="ECO:0000313" key="3">
    <source>
        <dbReference type="EMBL" id="MDN5213587.1"/>
    </source>
</evidence>
<evidence type="ECO:0000259" key="2">
    <source>
        <dbReference type="Pfam" id="PF13525"/>
    </source>
</evidence>
<dbReference type="InterPro" id="IPR011990">
    <property type="entry name" value="TPR-like_helical_dom_sf"/>
</dbReference>
<dbReference type="PANTHER" id="PTHR12558">
    <property type="entry name" value="CELL DIVISION CYCLE 16,23,27"/>
    <property type="match status" value="1"/>
</dbReference>
<protein>
    <submittedName>
        <fullName evidence="3">Tetratricopeptide repeat protein</fullName>
    </submittedName>
</protein>
<feature type="domain" description="Outer membrane lipoprotein BamD-like" evidence="2">
    <location>
        <begin position="616"/>
        <end position="692"/>
    </location>
</feature>
<sequence>MDKKIYFILILTCFQLKTLAQNTIVQIDNDRYFREGLDLFDKQQYAAARTAFEEYTNHDPESIKAIDAKYYIAFCAMSLYHNDGEFLLDQFVTQYEGHPKSVFAFYELGNFYFKNKDYDKAIAYLEKTDINKLTDDKRLETRFKLGYSHFNKKNFSKALSYFNNVKKGNSPYTAAANYYAGFLEFRNGAYDEALVDLKKAEKDQAYAAIVPYMILNVYYKQERYDELLRYGEQVVASGRKVKNLEDFSLLIAESYFRKQQYNKAASFFQTYIESQSAKKDPEVKYRLALSYYNLEDFDRAEQYFKEIASQKNAIGQSASYYLGNLYLRKNNKNFAITAYANAGKMNFDPVIQEEAIFKLAKINYDQGNFDQSIEALNNLATTFPNSTRSKEANILLSEAYLKTSDYDKAIEHLEKIGDKSARMKKAYQQVTYFKGTESFNNRKYRRAVQMFNKSLNYPEDQELVMKAHFWSGEAYSIGKRYEDAIRSYNNVIGSPFETNSNEYLRSRYGIGYAYYNSKRYDRALEHFDGFVNSPKSNINKQFYDDALIRLADCHYVGKNYDQALSNYQKAINTRNPDLAYAYFQKAVILGLMNNVPSARENFDIVINRYASSTYADNALYQKAQLDLEQGNYQTAANGFGKLISSKPQSSFVPHALLKRGFSNYNLKKYNQSKRDYKRILDDYPTHPTASSAISALQEVLAMQNQSSEFEPYLAKYKSANPDNKSLSNIEYETAKTLYNNQEYQKAIQSFERYMSSYPGSANAYEAKYYIGESYYRLKQNDQALSFYYQVENDNKTSRVNKSVQRIAEIEFSHANYDKAIVYFEKLAGIARNKRQSYNAWSGLMQSHFHLRNYPSVKEYANLILEKGNISADAANKATLYLGKAEYATGNLDGAMDQFMATLNAAKDENGAEAQFLLSKILYEQKSYQRSIETLIDLNTNFGVYENWIGESFLLIADNYVALQEYFQAEATLNSVIEKSPVEDVVQRANRKLRKLQDLKNRQQEPVEAVETDTTFQEIEN</sequence>
<dbReference type="Pfam" id="PF13174">
    <property type="entry name" value="TPR_6"/>
    <property type="match status" value="1"/>
</dbReference>
<dbReference type="SMART" id="SM00028">
    <property type="entry name" value="TPR"/>
    <property type="match status" value="17"/>
</dbReference>
<dbReference type="Pfam" id="PF13525">
    <property type="entry name" value="YfiO"/>
    <property type="match status" value="2"/>
</dbReference>
<dbReference type="Pfam" id="PF13432">
    <property type="entry name" value="TPR_16"/>
    <property type="match status" value="3"/>
</dbReference>
<organism evidence="3 4">
    <name type="scientific">Agaribacillus aureus</name>
    <dbReference type="NCBI Taxonomy" id="3051825"/>
    <lineage>
        <taxon>Bacteria</taxon>
        <taxon>Pseudomonadati</taxon>
        <taxon>Bacteroidota</taxon>
        <taxon>Cytophagia</taxon>
        <taxon>Cytophagales</taxon>
        <taxon>Splendidivirgaceae</taxon>
        <taxon>Agaribacillus</taxon>
    </lineage>
</organism>
<dbReference type="InterPro" id="IPR006597">
    <property type="entry name" value="Sel1-like"/>
</dbReference>
<dbReference type="PANTHER" id="PTHR12558:SF13">
    <property type="entry name" value="CELL DIVISION CYCLE PROTEIN 27 HOMOLOG"/>
    <property type="match status" value="1"/>
</dbReference>
<dbReference type="Pfam" id="PF13181">
    <property type="entry name" value="TPR_8"/>
    <property type="match status" value="1"/>
</dbReference>
<gene>
    <name evidence="3" type="ORF">QQ020_16060</name>
</gene>
<keyword evidence="1" id="KW-0732">Signal</keyword>
<reference evidence="3" key="1">
    <citation type="submission" date="2023-06" db="EMBL/GenBank/DDBJ databases">
        <title>Genomic of Agaribacillus aureum.</title>
        <authorList>
            <person name="Wang G."/>
        </authorList>
    </citation>
    <scope>NUCLEOTIDE SEQUENCE</scope>
    <source>
        <strain evidence="3">BMA12</strain>
    </source>
</reference>
<keyword evidence="4" id="KW-1185">Reference proteome</keyword>
<dbReference type="InterPro" id="IPR019734">
    <property type="entry name" value="TPR_rpt"/>
</dbReference>